<evidence type="ECO:0000313" key="2">
    <source>
        <dbReference type="EMBL" id="KKN65026.1"/>
    </source>
</evidence>
<gene>
    <name evidence="2" type="ORF">LCGC14_0485830</name>
</gene>
<organism evidence="2">
    <name type="scientific">marine sediment metagenome</name>
    <dbReference type="NCBI Taxonomy" id="412755"/>
    <lineage>
        <taxon>unclassified sequences</taxon>
        <taxon>metagenomes</taxon>
        <taxon>ecological metagenomes</taxon>
    </lineage>
</organism>
<sequence>MISSVVVGMTLKNVLVGLLVAVMTGMVGLLVHLVISESWDAGG</sequence>
<accession>A0A0F9UV33</accession>
<keyword evidence="1" id="KW-1133">Transmembrane helix</keyword>
<name>A0A0F9UV33_9ZZZZ</name>
<dbReference type="AlphaFoldDB" id="A0A0F9UV33"/>
<evidence type="ECO:0000256" key="1">
    <source>
        <dbReference type="SAM" id="Phobius"/>
    </source>
</evidence>
<comment type="caution">
    <text evidence="2">The sequence shown here is derived from an EMBL/GenBank/DDBJ whole genome shotgun (WGS) entry which is preliminary data.</text>
</comment>
<feature type="transmembrane region" description="Helical" evidence="1">
    <location>
        <begin position="14"/>
        <end position="35"/>
    </location>
</feature>
<dbReference type="EMBL" id="LAZR01000537">
    <property type="protein sequence ID" value="KKN65026.1"/>
    <property type="molecule type" value="Genomic_DNA"/>
</dbReference>
<keyword evidence="1" id="KW-0812">Transmembrane</keyword>
<reference evidence="2" key="1">
    <citation type="journal article" date="2015" name="Nature">
        <title>Complex archaea that bridge the gap between prokaryotes and eukaryotes.</title>
        <authorList>
            <person name="Spang A."/>
            <person name="Saw J.H."/>
            <person name="Jorgensen S.L."/>
            <person name="Zaremba-Niedzwiedzka K."/>
            <person name="Martijn J."/>
            <person name="Lind A.E."/>
            <person name="van Eijk R."/>
            <person name="Schleper C."/>
            <person name="Guy L."/>
            <person name="Ettema T.J."/>
        </authorList>
    </citation>
    <scope>NUCLEOTIDE SEQUENCE</scope>
</reference>
<protein>
    <submittedName>
        <fullName evidence="2">Uncharacterized protein</fullName>
    </submittedName>
</protein>
<keyword evidence="1" id="KW-0472">Membrane</keyword>
<proteinExistence type="predicted"/>